<dbReference type="Pfam" id="PF22322">
    <property type="entry name" value="DUF6973"/>
    <property type="match status" value="1"/>
</dbReference>
<accession>A0ABX0U5C8</accession>
<feature type="domain" description="DUF6973" evidence="2">
    <location>
        <begin position="38"/>
        <end position="167"/>
    </location>
</feature>
<gene>
    <name evidence="3" type="ORF">FHR24_000509</name>
</gene>
<feature type="chain" id="PRO_5046128544" description="DUF6973 domain-containing protein" evidence="1">
    <location>
        <begin position="23"/>
        <end position="230"/>
    </location>
</feature>
<keyword evidence="1" id="KW-0732">Signal</keyword>
<reference evidence="3 4" key="1">
    <citation type="submission" date="2020-03" db="EMBL/GenBank/DDBJ databases">
        <title>Genomic Encyclopedia of Type Strains, Phase IV (KMG-IV): sequencing the most valuable type-strain genomes for metagenomic binning, comparative biology and taxonomic classification.</title>
        <authorList>
            <person name="Goeker M."/>
        </authorList>
    </citation>
    <scope>NUCLEOTIDE SEQUENCE [LARGE SCALE GENOMIC DNA]</scope>
    <source>
        <strain evidence="3 4">DSM 101599</strain>
    </source>
</reference>
<dbReference type="EMBL" id="JAASQL010000001">
    <property type="protein sequence ID" value="NIJ44070.1"/>
    <property type="molecule type" value="Genomic_DNA"/>
</dbReference>
<feature type="signal peptide" evidence="1">
    <location>
        <begin position="1"/>
        <end position="22"/>
    </location>
</feature>
<dbReference type="RefSeq" id="WP_167183416.1">
    <property type="nucleotide sequence ID" value="NZ_JAASQL010000001.1"/>
</dbReference>
<evidence type="ECO:0000313" key="3">
    <source>
        <dbReference type="EMBL" id="NIJ44070.1"/>
    </source>
</evidence>
<name>A0ABX0U5C8_9FLAO</name>
<evidence type="ECO:0000256" key="1">
    <source>
        <dbReference type="SAM" id="SignalP"/>
    </source>
</evidence>
<dbReference type="InterPro" id="IPR054246">
    <property type="entry name" value="DUF6973"/>
</dbReference>
<proteinExistence type="predicted"/>
<keyword evidence="4" id="KW-1185">Reference proteome</keyword>
<comment type="caution">
    <text evidence="3">The sequence shown here is derived from an EMBL/GenBank/DDBJ whole genome shotgun (WGS) entry which is preliminary data.</text>
</comment>
<sequence>MKVKIFRSVLLLALLFTTVASSQSSKKAFKKLSSAEKCWVIFHPFKAKRAYRVTKEVKQVVDSILHTQNMGNHHAGNQLDAFKHAFWMWSLAEEIGWRSAKSLGDQHEKGNYQFFKEHKLEDRTTPDKVSGDMDLHNNSIGIKLYKLYKKQHLSQKERIEKVKEAVLRGEMRMIYQTHSGKYLNANGYLIPKKEYYGVWDNAKCLVPSTSIFLMADNKSKSLNLPQNIKQ</sequence>
<evidence type="ECO:0000313" key="4">
    <source>
        <dbReference type="Proteomes" id="UP000745859"/>
    </source>
</evidence>
<dbReference type="Proteomes" id="UP000745859">
    <property type="component" value="Unassembled WGS sequence"/>
</dbReference>
<evidence type="ECO:0000259" key="2">
    <source>
        <dbReference type="Pfam" id="PF22322"/>
    </source>
</evidence>
<protein>
    <recommendedName>
        <fullName evidence="2">DUF6973 domain-containing protein</fullName>
    </recommendedName>
</protein>
<organism evidence="3 4">
    <name type="scientific">Wenyingzhuangia heitensis</name>
    <dbReference type="NCBI Taxonomy" id="1487859"/>
    <lineage>
        <taxon>Bacteria</taxon>
        <taxon>Pseudomonadati</taxon>
        <taxon>Bacteroidota</taxon>
        <taxon>Flavobacteriia</taxon>
        <taxon>Flavobacteriales</taxon>
        <taxon>Flavobacteriaceae</taxon>
        <taxon>Wenyingzhuangia</taxon>
    </lineage>
</organism>